<dbReference type="OrthoDB" id="1115105at2"/>
<dbReference type="Proteomes" id="UP000184600">
    <property type="component" value="Unassembled WGS sequence"/>
</dbReference>
<dbReference type="InterPro" id="IPR032710">
    <property type="entry name" value="NTF2-like_dom_sf"/>
</dbReference>
<name>A0A1M7YX78_9VIBR</name>
<evidence type="ECO:0000259" key="1">
    <source>
        <dbReference type="Pfam" id="PF12680"/>
    </source>
</evidence>
<sequence>MDVQHFSRTYQKLDQFHLDLLDEIYHPEVVFEDPAHRVLGLSSLRNYFEHLFENVSECHFYIEEQFQQQDIGFITWKMVFINTRLNKGQPVEVHGVSQIQFSDGLVKYHRDYFDLGSMVYEHVPLVGWAVKQLKQRLSQ</sequence>
<feature type="domain" description="SnoaL-like" evidence="1">
    <location>
        <begin position="8"/>
        <end position="109"/>
    </location>
</feature>
<dbReference type="SUPFAM" id="SSF54427">
    <property type="entry name" value="NTF2-like"/>
    <property type="match status" value="1"/>
</dbReference>
<dbReference type="AlphaFoldDB" id="A0A1M7YX78"/>
<protein>
    <submittedName>
        <fullName evidence="2">SnoaL-like domain protein</fullName>
    </submittedName>
</protein>
<evidence type="ECO:0000313" key="3">
    <source>
        <dbReference type="Proteomes" id="UP000184600"/>
    </source>
</evidence>
<dbReference type="RefSeq" id="WP_073584063.1">
    <property type="nucleotide sequence ID" value="NZ_AP024898.1"/>
</dbReference>
<accession>A0A1M7YX78</accession>
<keyword evidence="3" id="KW-1185">Reference proteome</keyword>
<dbReference type="STRING" id="1117707.VQ7734_03048"/>
<evidence type="ECO:0000313" key="2">
    <source>
        <dbReference type="EMBL" id="SHO57279.1"/>
    </source>
</evidence>
<dbReference type="Gene3D" id="3.10.450.50">
    <property type="match status" value="1"/>
</dbReference>
<dbReference type="Pfam" id="PF12680">
    <property type="entry name" value="SnoaL_2"/>
    <property type="match status" value="1"/>
</dbReference>
<organism evidence="2 3">
    <name type="scientific">Vibrio quintilis</name>
    <dbReference type="NCBI Taxonomy" id="1117707"/>
    <lineage>
        <taxon>Bacteria</taxon>
        <taxon>Pseudomonadati</taxon>
        <taxon>Pseudomonadota</taxon>
        <taxon>Gammaproteobacteria</taxon>
        <taxon>Vibrionales</taxon>
        <taxon>Vibrionaceae</taxon>
        <taxon>Vibrio</taxon>
    </lineage>
</organism>
<dbReference type="EMBL" id="FRFG01000037">
    <property type="protein sequence ID" value="SHO57279.1"/>
    <property type="molecule type" value="Genomic_DNA"/>
</dbReference>
<dbReference type="InterPro" id="IPR037401">
    <property type="entry name" value="SnoaL-like"/>
</dbReference>
<proteinExistence type="predicted"/>
<reference evidence="3" key="1">
    <citation type="submission" date="2016-12" db="EMBL/GenBank/DDBJ databases">
        <authorList>
            <person name="Rodrigo-Torres L."/>
            <person name="Arahal R.D."/>
            <person name="Lucena T."/>
        </authorList>
    </citation>
    <scope>NUCLEOTIDE SEQUENCE [LARGE SCALE GENOMIC DNA]</scope>
</reference>
<gene>
    <name evidence="2" type="ORF">VQ7734_03048</name>
</gene>